<dbReference type="EC" id="3.2.2.27" evidence="4 9"/>
<dbReference type="GO" id="GO:0097510">
    <property type="term" value="P:base-excision repair, AP site formation via deaminated base removal"/>
    <property type="evidence" value="ECO:0007669"/>
    <property type="project" value="TreeGrafter"/>
</dbReference>
<dbReference type="EMBL" id="CP109635">
    <property type="protein sequence ID" value="UYT10952.1"/>
    <property type="molecule type" value="Genomic_DNA"/>
</dbReference>
<proteinExistence type="inferred from homology"/>
<dbReference type="InterPro" id="IPR036895">
    <property type="entry name" value="Uracil-DNA_glycosylase-like_sf"/>
</dbReference>
<evidence type="ECO:0000256" key="2">
    <source>
        <dbReference type="ARBA" id="ARBA00002631"/>
    </source>
</evidence>
<dbReference type="Proteomes" id="UP001164042">
    <property type="component" value="Chromosome"/>
</dbReference>
<protein>
    <recommendedName>
        <fullName evidence="5 9">Uracil-DNA glycosylase</fullName>
        <shortName evidence="9">UDG</shortName>
        <ecNumber evidence="4 9">3.2.2.27</ecNumber>
    </recommendedName>
</protein>
<dbReference type="GO" id="GO:0005737">
    <property type="term" value="C:cytoplasm"/>
    <property type="evidence" value="ECO:0007669"/>
    <property type="project" value="UniProtKB-SubCell"/>
</dbReference>
<keyword evidence="7 9" id="KW-0378">Hydrolase</keyword>
<dbReference type="OrthoDB" id="9804372at2"/>
<dbReference type="GO" id="GO:0004844">
    <property type="term" value="F:uracil DNA N-glycosylase activity"/>
    <property type="evidence" value="ECO:0007669"/>
    <property type="project" value="UniProtKB-UniRule"/>
</dbReference>
<sequence length="219" mass="24485">MKKTDWSGPLRERLPQEYFSELVDFINEVYAKGNVYPPEDKIFRAIELTALSDVKVILVGQDPYPQPGKAQGLSFSYPASFVVNRPDSIVNIRKELQSEGFDKKDSDLTHWAEQGVLLLNAVLTVPEMKSNAHKGKIWEPLTDEIIKIASDDARPKVFLLWGGDARKKAKLIDSSKHLVLESAHPSPLSASRGFFGSQPFSKANAFLEKTGQKGIDWSK</sequence>
<name>A0A1I4FVP7_9LACT</name>
<evidence type="ECO:0000313" key="15">
    <source>
        <dbReference type="Proteomes" id="UP000181969"/>
    </source>
</evidence>
<dbReference type="InterPro" id="IPR005122">
    <property type="entry name" value="Uracil-DNA_glycosylase-like"/>
</dbReference>
<dbReference type="Gene3D" id="3.40.470.10">
    <property type="entry name" value="Uracil-DNA glycosylase-like domain"/>
    <property type="match status" value="1"/>
</dbReference>
<organism evidence="13 15">
    <name type="scientific">Lactococcus garvieae</name>
    <dbReference type="NCBI Taxonomy" id="1363"/>
    <lineage>
        <taxon>Bacteria</taxon>
        <taxon>Bacillati</taxon>
        <taxon>Bacillota</taxon>
        <taxon>Bacilli</taxon>
        <taxon>Lactobacillales</taxon>
        <taxon>Streptococcaceae</taxon>
        <taxon>Lactococcus</taxon>
    </lineage>
</organism>
<dbReference type="PANTHER" id="PTHR11264:SF0">
    <property type="entry name" value="URACIL-DNA GLYCOSYLASE"/>
    <property type="match status" value="1"/>
</dbReference>
<dbReference type="PANTHER" id="PTHR11264">
    <property type="entry name" value="URACIL-DNA GLYCOSYLASE"/>
    <property type="match status" value="1"/>
</dbReference>
<dbReference type="EMBL" id="FOTJ01000002">
    <property type="protein sequence ID" value="SFL20751.1"/>
    <property type="molecule type" value="Genomic_DNA"/>
</dbReference>
<evidence type="ECO:0000313" key="14">
    <source>
        <dbReference type="EMBL" id="UYT10952.1"/>
    </source>
</evidence>
<dbReference type="SMART" id="SM00986">
    <property type="entry name" value="UDG"/>
    <property type="match status" value="1"/>
</dbReference>
<dbReference type="NCBIfam" id="NF003588">
    <property type="entry name" value="PRK05254.1-1"/>
    <property type="match status" value="1"/>
</dbReference>
<evidence type="ECO:0000256" key="10">
    <source>
        <dbReference type="PROSITE-ProRule" id="PRU10072"/>
    </source>
</evidence>
<feature type="active site" description="Proton acceptor" evidence="9 10">
    <location>
        <position position="62"/>
    </location>
</feature>
<keyword evidence="8 9" id="KW-0234">DNA repair</keyword>
<dbReference type="AlphaFoldDB" id="A0A1I4FVP7"/>
<accession>A0A1I4FVP7</accession>
<evidence type="ECO:0000313" key="13">
    <source>
        <dbReference type="EMBL" id="SFL20751.1"/>
    </source>
</evidence>
<dbReference type="NCBIfam" id="TIGR00628">
    <property type="entry name" value="ung"/>
    <property type="match status" value="1"/>
</dbReference>
<dbReference type="SUPFAM" id="SSF52141">
    <property type="entry name" value="Uracil-DNA glycosylase-like"/>
    <property type="match status" value="1"/>
</dbReference>
<gene>
    <name evidence="9" type="primary">ung</name>
    <name evidence="14" type="ORF">OF801_03135</name>
    <name evidence="13" type="ORF">SAMN05216438_102176</name>
</gene>
<feature type="domain" description="Uracil-DNA glycosylase-like" evidence="12">
    <location>
        <begin position="47"/>
        <end position="207"/>
    </location>
</feature>
<comment type="subcellular location">
    <subcellularLocation>
        <location evidence="9">Cytoplasm</location>
    </subcellularLocation>
</comment>
<evidence type="ECO:0000256" key="7">
    <source>
        <dbReference type="ARBA" id="ARBA00022801"/>
    </source>
</evidence>
<evidence type="ECO:0000259" key="12">
    <source>
        <dbReference type="SMART" id="SM00986"/>
    </source>
</evidence>
<dbReference type="Proteomes" id="UP000181969">
    <property type="component" value="Unassembled WGS sequence"/>
</dbReference>
<dbReference type="RefSeq" id="WP_074750573.1">
    <property type="nucleotide sequence ID" value="NZ_CAXVJC010000004.1"/>
</dbReference>
<evidence type="ECO:0000256" key="8">
    <source>
        <dbReference type="ARBA" id="ARBA00023204"/>
    </source>
</evidence>
<keyword evidence="6 9" id="KW-0227">DNA damage</keyword>
<evidence type="ECO:0000256" key="6">
    <source>
        <dbReference type="ARBA" id="ARBA00022763"/>
    </source>
</evidence>
<dbReference type="InterPro" id="IPR002043">
    <property type="entry name" value="UDG_fam1"/>
</dbReference>
<dbReference type="SMART" id="SM00987">
    <property type="entry name" value="UreE_C"/>
    <property type="match status" value="1"/>
</dbReference>
<dbReference type="CDD" id="cd10027">
    <property type="entry name" value="UDG-F1-like"/>
    <property type="match status" value="1"/>
</dbReference>
<keyword evidence="14" id="KW-0326">Glycosidase</keyword>
<evidence type="ECO:0000256" key="1">
    <source>
        <dbReference type="ARBA" id="ARBA00001400"/>
    </source>
</evidence>
<comment type="function">
    <text evidence="2 9 11">Excises uracil residues from the DNA which can arise as a result of misincorporation of dUMP residues by DNA polymerase or due to deamination of cytosine.</text>
</comment>
<evidence type="ECO:0000256" key="11">
    <source>
        <dbReference type="RuleBase" id="RU003780"/>
    </source>
</evidence>
<evidence type="ECO:0000256" key="3">
    <source>
        <dbReference type="ARBA" id="ARBA00008184"/>
    </source>
</evidence>
<dbReference type="Pfam" id="PF03167">
    <property type="entry name" value="UDG"/>
    <property type="match status" value="1"/>
</dbReference>
<dbReference type="HAMAP" id="MF_00148">
    <property type="entry name" value="UDG"/>
    <property type="match status" value="1"/>
</dbReference>
<comment type="catalytic activity">
    <reaction evidence="1 9 11">
        <text>Hydrolyzes single-stranded DNA or mismatched double-stranded DNA and polynucleotides, releasing free uracil.</text>
        <dbReference type="EC" id="3.2.2.27"/>
    </reaction>
</comment>
<dbReference type="NCBIfam" id="NF003589">
    <property type="entry name" value="PRK05254.1-2"/>
    <property type="match status" value="1"/>
</dbReference>
<reference evidence="14" key="2">
    <citation type="submission" date="2022-10" db="EMBL/GenBank/DDBJ databases">
        <title>Genome assembly of Lactococcus garvieae isolates from cricket gut.</title>
        <authorList>
            <person name="Luecke A.R."/>
            <person name="Brown A.M.V."/>
            <person name="Wakeman C.A."/>
        </authorList>
    </citation>
    <scope>NUCLEOTIDE SEQUENCE</scope>
    <source>
        <strain evidence="14">Alexii-11_2</strain>
    </source>
</reference>
<dbReference type="PROSITE" id="PS00130">
    <property type="entry name" value="U_DNA_GLYCOSYLASE"/>
    <property type="match status" value="1"/>
</dbReference>
<reference evidence="13 15" key="1">
    <citation type="submission" date="2016-10" db="EMBL/GenBank/DDBJ databases">
        <authorList>
            <person name="de Groot N.N."/>
        </authorList>
    </citation>
    <scope>NUCLEOTIDE SEQUENCE [LARGE SCALE GENOMIC DNA]</scope>
    <source>
        <strain evidence="13 15">M79</strain>
    </source>
</reference>
<comment type="similarity">
    <text evidence="3 9 11">Belongs to the uracil-DNA glycosylase (UDG) superfamily. UNG family.</text>
</comment>
<evidence type="ECO:0000256" key="9">
    <source>
        <dbReference type="HAMAP-Rule" id="MF_00148"/>
    </source>
</evidence>
<dbReference type="InterPro" id="IPR018085">
    <property type="entry name" value="Ura-DNA_Glyclase_AS"/>
</dbReference>
<keyword evidence="9" id="KW-0963">Cytoplasm</keyword>
<dbReference type="NCBIfam" id="NF003592">
    <property type="entry name" value="PRK05254.1-5"/>
    <property type="match status" value="1"/>
</dbReference>
<evidence type="ECO:0000256" key="5">
    <source>
        <dbReference type="ARBA" id="ARBA00018429"/>
    </source>
</evidence>
<evidence type="ECO:0000256" key="4">
    <source>
        <dbReference type="ARBA" id="ARBA00012030"/>
    </source>
</evidence>